<dbReference type="GeneID" id="68116488"/>
<dbReference type="RefSeq" id="XP_044557083.1">
    <property type="nucleotide sequence ID" value="XM_044713212.1"/>
</dbReference>
<evidence type="ECO:0000256" key="1">
    <source>
        <dbReference type="SAM" id="MobiDB-lite"/>
    </source>
</evidence>
<reference evidence="3 4" key="1">
    <citation type="journal article" date="2019" name="Sci. Rep.">
        <title>Nanopore sequencing improves the draft genome of the human pathogenic amoeba Naegleria fowleri.</title>
        <authorList>
            <person name="Liechti N."/>
            <person name="Schurch N."/>
            <person name="Bruggmann R."/>
            <person name="Wittwer M."/>
        </authorList>
    </citation>
    <scope>NUCLEOTIDE SEQUENCE [LARGE SCALE GENOMIC DNA]</scope>
    <source>
        <strain evidence="3 4">ATCC 30894</strain>
    </source>
</reference>
<feature type="region of interest" description="Disordered" evidence="1">
    <location>
        <begin position="1"/>
        <end position="30"/>
    </location>
</feature>
<dbReference type="OrthoDB" id="10301610at2759"/>
<organism evidence="3 4">
    <name type="scientific">Naegleria fowleri</name>
    <name type="common">Brain eating amoeba</name>
    <dbReference type="NCBI Taxonomy" id="5763"/>
    <lineage>
        <taxon>Eukaryota</taxon>
        <taxon>Discoba</taxon>
        <taxon>Heterolobosea</taxon>
        <taxon>Tetramitia</taxon>
        <taxon>Eutetramitia</taxon>
        <taxon>Vahlkampfiidae</taxon>
        <taxon>Naegleria</taxon>
    </lineage>
</organism>
<dbReference type="InterPro" id="IPR029787">
    <property type="entry name" value="Nucleotide_cyclase"/>
</dbReference>
<gene>
    <name evidence="3" type="ORF">FDP41_009271</name>
</gene>
<dbReference type="VEuPathDB" id="AmoebaDB:NF0048800"/>
<dbReference type="PROSITE" id="PS01307">
    <property type="entry name" value="MOTA"/>
    <property type="match status" value="1"/>
</dbReference>
<feature type="compositionally biased region" description="Polar residues" evidence="1">
    <location>
        <begin position="1"/>
        <end position="15"/>
    </location>
</feature>
<keyword evidence="4" id="KW-1185">Reference proteome</keyword>
<keyword evidence="2" id="KW-0472">Membrane</keyword>
<keyword evidence="2" id="KW-1133">Transmembrane helix</keyword>
<name>A0A6A5BEL9_NAEFO</name>
<dbReference type="Gene3D" id="3.30.70.1230">
    <property type="entry name" value="Nucleotide cyclase"/>
    <property type="match status" value="1"/>
</dbReference>
<feature type="transmembrane region" description="Helical" evidence="2">
    <location>
        <begin position="58"/>
        <end position="82"/>
    </location>
</feature>
<evidence type="ECO:0000313" key="3">
    <source>
        <dbReference type="EMBL" id="KAF0972368.1"/>
    </source>
</evidence>
<sequence>MTTTPMSVKKNSSGYNKAAVVPVQSTGQEDIDAEQDVESSFSNEEEVKQRKGSLSIRTCSIATFLIIILTCVVALTIIWVAFFSDNIRGMSKSLTEAQFKNIIQYTENTFREIAVSSDTIKEQLVVALGNNQTNIYTKQVERAVNFIFFSEYKYHKGLVNAASLYIQNNEHIGILFVGSLPISKTIQNATGLFRFPCYTLNEEIGCAYHTNYSVKTTKPYNTASSHEVIRKSPGKPIYTLTYKSPGIDAVLLALVNSFKSLSNSVATPNLPFDWFLHLDMSVDNLSKMLKNYTIAVPGSTGLIIEGPTNYIIATSYPEVSITGRIEPQQHSTTVLRESYLQMRDALPNYNNMTCNVIQFLTFTDRLTSVYRMCTPTGLDWIIMFSVPQWNYIGNMIIAIIIALGISCLIAFMGTLSGVLYSLILVRPFNNLIQLFEHVADMNLESLDVKKSRFREVVQLQDHFLFMVQRIKQYRAFIPSHLLHQLEKHNIIEDPEDISVVKESEHSQRKDELSSRVSRSTFSSKLATNSMFKIGFEKRKISSLMVYLDGFSYWVKHISFSDITHLLTDVFEVVQKSSSNCGAHIGSFENETLLLSWNATEKVKDHEQQAVRVAWALKEKLASLSSTKWAKKDIFEHNQKLITKFTPRFAVCTQTCHCGNVGTRNSKTFTIVGSSSNNLQAVLRKARNLKLNMVITEPTNEEVKAHYFTRFVGNKSLIVDEVVASPYIRKINKTSKVRIFEVLESSSVNMDEWMYELQSKEQRNKWGSYYKGCKAFDEGNYDQSLAFFREHEAKFNHDLPTLRMIAKCEKKLNEQSKF</sequence>
<dbReference type="AlphaFoldDB" id="A0A6A5BEL9"/>
<evidence type="ECO:0008006" key="5">
    <source>
        <dbReference type="Google" id="ProtNLM"/>
    </source>
</evidence>
<feature type="transmembrane region" description="Helical" evidence="2">
    <location>
        <begin position="395"/>
        <end position="425"/>
    </location>
</feature>
<dbReference type="VEuPathDB" id="AmoebaDB:NF0048790"/>
<dbReference type="SUPFAM" id="SSF55073">
    <property type="entry name" value="Nucleotide cyclase"/>
    <property type="match status" value="1"/>
</dbReference>
<accession>A0A6A5BEL9</accession>
<evidence type="ECO:0000256" key="2">
    <source>
        <dbReference type="SAM" id="Phobius"/>
    </source>
</evidence>
<keyword evidence="2" id="KW-0812">Transmembrane</keyword>
<comment type="caution">
    <text evidence="3">The sequence shown here is derived from an EMBL/GenBank/DDBJ whole genome shotgun (WGS) entry which is preliminary data.</text>
</comment>
<evidence type="ECO:0000313" key="4">
    <source>
        <dbReference type="Proteomes" id="UP000444721"/>
    </source>
</evidence>
<dbReference type="VEuPathDB" id="AmoebaDB:FDP41_009271"/>
<dbReference type="InterPro" id="IPR000540">
    <property type="entry name" value="Flag_MotA_CS"/>
</dbReference>
<dbReference type="Proteomes" id="UP000444721">
    <property type="component" value="Unassembled WGS sequence"/>
</dbReference>
<dbReference type="VEuPathDB" id="AmoebaDB:NfTy_061100"/>
<dbReference type="EMBL" id="VFQX01000068">
    <property type="protein sequence ID" value="KAF0972368.1"/>
    <property type="molecule type" value="Genomic_DNA"/>
</dbReference>
<proteinExistence type="predicted"/>
<protein>
    <recommendedName>
        <fullName evidence="5">Guanylate cyclase domain-containing protein</fullName>
    </recommendedName>
</protein>